<proteinExistence type="predicted"/>
<name>A0A4R2T7T1_9FIRM</name>
<dbReference type="EMBL" id="SLYC01000045">
    <property type="protein sequence ID" value="TCP97616.1"/>
    <property type="molecule type" value="Genomic_DNA"/>
</dbReference>
<dbReference type="Proteomes" id="UP000295504">
    <property type="component" value="Unassembled WGS sequence"/>
</dbReference>
<dbReference type="RefSeq" id="WP_132849467.1">
    <property type="nucleotide sequence ID" value="NZ_CP058648.1"/>
</dbReference>
<keyword evidence="2" id="KW-1185">Reference proteome</keyword>
<comment type="caution">
    <text evidence="1">The sequence shown here is derived from an EMBL/GenBank/DDBJ whole genome shotgun (WGS) entry which is preliminary data.</text>
</comment>
<evidence type="ECO:0000313" key="2">
    <source>
        <dbReference type="Proteomes" id="UP000295504"/>
    </source>
</evidence>
<gene>
    <name evidence="1" type="ORF">EDD79_104522</name>
</gene>
<evidence type="ECO:0000313" key="1">
    <source>
        <dbReference type="EMBL" id="TCP97616.1"/>
    </source>
</evidence>
<sequence length="162" mass="19139">MSEELHEKLNGFSKEFYNRFKDTFNNINASYEYINNELLIKINAQNESFGSMSIYCSNEEAIVFLGEYFHTHFNVYLDNDDDYQKLRDEVISETLNFVKDVFDDKVVLEVQTSKNKLICSSVRYTDENEAYTSVMPVNGILRRIFSINVKKSINFWSRPYIK</sequence>
<dbReference type="AlphaFoldDB" id="A0A4R2T7T1"/>
<reference evidence="1 2" key="1">
    <citation type="submission" date="2019-03" db="EMBL/GenBank/DDBJ databases">
        <title>Genomic Encyclopedia of Type Strains, Phase IV (KMG-IV): sequencing the most valuable type-strain genomes for metagenomic binning, comparative biology and taxonomic classification.</title>
        <authorList>
            <person name="Goeker M."/>
        </authorList>
    </citation>
    <scope>NUCLEOTIDE SEQUENCE [LARGE SCALE GENOMIC DNA]</scope>
    <source>
        <strain evidence="1 2">DSM 100013</strain>
    </source>
</reference>
<accession>A0A4R2T7T1</accession>
<protein>
    <submittedName>
        <fullName evidence="1">Uncharacterized protein</fullName>
    </submittedName>
</protein>
<organism evidence="1 2">
    <name type="scientific">Serpentinicella alkaliphila</name>
    <dbReference type="NCBI Taxonomy" id="1734049"/>
    <lineage>
        <taxon>Bacteria</taxon>
        <taxon>Bacillati</taxon>
        <taxon>Bacillota</taxon>
        <taxon>Clostridia</taxon>
        <taxon>Peptostreptococcales</taxon>
        <taxon>Natronincolaceae</taxon>
        <taxon>Serpentinicella</taxon>
    </lineage>
</organism>